<dbReference type="Gene3D" id="2.60.40.2620">
    <property type="entry name" value="Fimbrillin-like"/>
    <property type="match status" value="1"/>
</dbReference>
<evidence type="ECO:0000313" key="1">
    <source>
        <dbReference type="EMBL" id="AAO77423.1"/>
    </source>
</evidence>
<organism evidence="1 2">
    <name type="scientific">Bacteroides thetaiotaomicron (strain ATCC 29148 / DSM 2079 / JCM 5827 / CCUG 10774 / NCTC 10582 / VPI-5482 / E50)</name>
    <dbReference type="NCBI Taxonomy" id="226186"/>
    <lineage>
        <taxon>Bacteria</taxon>
        <taxon>Pseudomonadati</taxon>
        <taxon>Bacteroidota</taxon>
        <taxon>Bacteroidia</taxon>
        <taxon>Bacteroidales</taxon>
        <taxon>Bacteroidaceae</taxon>
        <taxon>Bacteroides</taxon>
    </lineage>
</organism>
<gene>
    <name evidence="1" type="ordered locus">BT_2316</name>
</gene>
<dbReference type="Proteomes" id="UP000001414">
    <property type="component" value="Chromosome"/>
</dbReference>
<protein>
    <recommendedName>
        <fullName evidence="3">Fimbrillin family protein</fullName>
    </recommendedName>
</protein>
<dbReference type="AlphaFoldDB" id="Q8A5C3"/>
<dbReference type="CDD" id="cd13121">
    <property type="entry name" value="BF2867_like_C"/>
    <property type="match status" value="1"/>
</dbReference>
<dbReference type="eggNOG" id="ENOG5033PIC">
    <property type="taxonomic scope" value="Bacteria"/>
</dbReference>
<dbReference type="RefSeq" id="WP_011108218.1">
    <property type="nucleotide sequence ID" value="NC_004663.1"/>
</dbReference>
<evidence type="ECO:0008006" key="3">
    <source>
        <dbReference type="Google" id="ProtNLM"/>
    </source>
</evidence>
<accession>Q8A5C3</accession>
<dbReference type="HOGENOM" id="CLU_015155_0_0_10"/>
<dbReference type="KEGG" id="bth:BT_2316"/>
<reference evidence="1 2" key="1">
    <citation type="journal article" date="2003" name="Science">
        <title>A genomic view of the human-Bacteroides thetaiotaomicron symbiosis.</title>
        <authorList>
            <person name="Xu J."/>
            <person name="Bjursell M.K."/>
            <person name="Himrod J."/>
            <person name="Deng S."/>
            <person name="Carmichael L.K."/>
            <person name="Chiang H.C."/>
            <person name="Hooper L.V."/>
            <person name="Gordon J.I."/>
        </authorList>
    </citation>
    <scope>NUCLEOTIDE SEQUENCE [LARGE SCALE GENOMIC DNA]</scope>
    <source>
        <strain evidence="2">ATCC 29148 / DSM 2079 / JCM 5827 / CCUG 10774 / NCTC 10582 / VPI-5482 / E50</strain>
    </source>
</reference>
<dbReference type="GeneID" id="60923488"/>
<dbReference type="EMBL" id="AE015928">
    <property type="protein sequence ID" value="AAO77423.1"/>
    <property type="molecule type" value="Genomic_DNA"/>
</dbReference>
<reference evidence="1 2" key="2">
    <citation type="journal article" date="2009" name="Proc. Natl. Acad. Sci. U.S.A.">
        <title>Characterizing a model human gut microbiota composed of members of its two dominant bacterial phyla.</title>
        <authorList>
            <person name="Mahowald M.A."/>
            <person name="Rey F.E."/>
            <person name="Seedorf H."/>
            <person name="Turnbaugh P.J."/>
            <person name="Fulton R.S."/>
            <person name="Wollam A."/>
            <person name="Shah N."/>
            <person name="Wang C."/>
            <person name="Magrini V."/>
            <person name="Wilson R.K."/>
            <person name="Cantarel B.L."/>
            <person name="Coutinho P.M."/>
            <person name="Henrissat B."/>
            <person name="Crock L.W."/>
            <person name="Russell A."/>
            <person name="Verberkmoes N.C."/>
            <person name="Hettich R.L."/>
            <person name="Gordon J.I."/>
        </authorList>
    </citation>
    <scope>NUCLEOTIDE SEQUENCE [LARGE SCALE GENOMIC DNA]</scope>
    <source>
        <strain evidence="2">ATCC 29148 / DSM 2079 / JCM 5827 / CCUG 10774 / NCTC 10582 / VPI-5482 / E50</strain>
    </source>
</reference>
<name>Q8A5C3_BACTN</name>
<dbReference type="STRING" id="226186.BT_2316"/>
<keyword evidence="2" id="KW-1185">Reference proteome</keyword>
<proteinExistence type="predicted"/>
<dbReference type="PaxDb" id="226186-BT_2316"/>
<dbReference type="CDD" id="cd13120">
    <property type="entry name" value="BF2867_like_N"/>
    <property type="match status" value="1"/>
</dbReference>
<dbReference type="InParanoid" id="Q8A5C3"/>
<dbReference type="OrthoDB" id="1164152at2"/>
<dbReference type="PATRIC" id="fig|226186.12.peg.2377"/>
<dbReference type="InterPro" id="IPR042278">
    <property type="entry name" value="Mfa-like_1_N"/>
</dbReference>
<sequence length="888" mass="96088">MKFSRFTSFPGRYAFWRHLFSALVSGSICLFSCEDDMDRPSLSPHVSFTSEISSSWTPSTRSTTDADVPQGTVIALQGGSTPLYLHTLYTDSIASPSSDDRPDTAALTRATPIKNDNMYNSFGVSAYSYTGSWSESRTPDYFYNATASKSGSDYVLSSAYYWPGASYKMRFFAYAPKDNGHYVLSGSAYAGSPVISVTVPVDVNEQEDLLVAKTDELDGNTNAAVPLTFRHALTAIRFVCGADMQGGTVKSVSLKNVYSSGAYNMGTQTWSGVGTPATFPQTLDRSITGIPDEPLTVDAQTFMMVPQTLPDGAQLEVVFTDNSSMDHTLTADLKGTVWPVGKTVTYKISSSSINWTYTLAVTSPADFTYEGGTQQYNVTSYRQNTKGVKEAVTWTAQYSEDGGASWSNTRPGWLDAFTVSGNGGDTPQSYNATVIAQTGVEANPQHTAALQNASVKGTETVPYNLANQTNGGTVDENTANCYVVGAPGYYSFPLVYGNAIKGGTTNTSAYTSTAPSGTDPYGTTILSHFINHAGNAITDPYIRNNADCTPAKAELVWQDAPNLVTDIKYNNTGNGNISFTVDKNTIRQGNAIIAIKDAGDNVLWSWHIWVTDEDINNAIEITNFQGKKYKLMSVNLGWCDGSTTNYAERSCKVKFTAGGESQTITIRQASKSIVVGGNHPYYQWGRKDPFLPSNGLRDINKTWYDKDGNAHTGSPKTEDFSIGAPCITNYILKPDVMQSPDYGDCTYANLWSADNNVYTANDNSVVKTVYDPSPVGFKLPPSNVFTGFTTTGGNTDNPSEINGTWDDSSKGWNFYTDPSKSKPNFFPASGSRDCSGGGANSVGFYGVCWSAVPYSQYHGCTLDFSSSSVYPLLYYSRACGFGLRSSQE</sequence>
<evidence type="ECO:0000313" key="2">
    <source>
        <dbReference type="Proteomes" id="UP000001414"/>
    </source>
</evidence>
<dbReference type="EnsemblBacteria" id="AAO77423">
    <property type="protein sequence ID" value="AAO77423"/>
    <property type="gene ID" value="BT_2316"/>
</dbReference>